<dbReference type="KEGG" id="trg:TRUGW13939_01274"/>
<gene>
    <name evidence="2" type="ORF">TRUGW13939_01274</name>
</gene>
<dbReference type="AlphaFoldDB" id="A0A7H8QJR9"/>
<evidence type="ECO:0000313" key="2">
    <source>
        <dbReference type="EMBL" id="QKX54190.1"/>
    </source>
</evidence>
<dbReference type="RefSeq" id="XP_035340369.1">
    <property type="nucleotide sequence ID" value="XM_035484476.1"/>
</dbReference>
<feature type="region of interest" description="Disordered" evidence="1">
    <location>
        <begin position="24"/>
        <end position="124"/>
    </location>
</feature>
<reference evidence="3" key="1">
    <citation type="submission" date="2020-06" db="EMBL/GenBank/DDBJ databases">
        <title>A chromosome-scale genome assembly of Talaromyces rugulosus W13939.</title>
        <authorList>
            <person name="Wang B."/>
            <person name="Guo L."/>
            <person name="Ye K."/>
            <person name="Wang L."/>
        </authorList>
    </citation>
    <scope>NUCLEOTIDE SEQUENCE [LARGE SCALE GENOMIC DNA]</scope>
    <source>
        <strain evidence="3">W13939</strain>
    </source>
</reference>
<evidence type="ECO:0000313" key="3">
    <source>
        <dbReference type="Proteomes" id="UP000509510"/>
    </source>
</evidence>
<accession>A0A7H8QJR9</accession>
<evidence type="ECO:0000256" key="1">
    <source>
        <dbReference type="SAM" id="MobiDB-lite"/>
    </source>
</evidence>
<feature type="compositionally biased region" description="Low complexity" evidence="1">
    <location>
        <begin position="36"/>
        <end position="47"/>
    </location>
</feature>
<protein>
    <submittedName>
        <fullName evidence="2">Uncharacterized protein</fullName>
    </submittedName>
</protein>
<proteinExistence type="predicted"/>
<dbReference type="EMBL" id="CP055898">
    <property type="protein sequence ID" value="QKX54190.1"/>
    <property type="molecule type" value="Genomic_DNA"/>
</dbReference>
<dbReference type="GeneID" id="55988787"/>
<dbReference type="Proteomes" id="UP000509510">
    <property type="component" value="Chromosome I"/>
</dbReference>
<name>A0A7H8QJR9_TALRU</name>
<sequence length="124" mass="13017">MKRRQPPCHWPDQLLVGSWRTAGPACQAAKPDEAAAARQASSANQGAKPPDSSHGRSDGQQAPLGPRLANGARPGGLLPPEPKALVQKPRAASGDVRCRPCAPPLARRPMSPHSSLGAGRRERT</sequence>
<keyword evidence="3" id="KW-1185">Reference proteome</keyword>
<organism evidence="2 3">
    <name type="scientific">Talaromyces rugulosus</name>
    <name type="common">Penicillium rugulosum</name>
    <dbReference type="NCBI Taxonomy" id="121627"/>
    <lineage>
        <taxon>Eukaryota</taxon>
        <taxon>Fungi</taxon>
        <taxon>Dikarya</taxon>
        <taxon>Ascomycota</taxon>
        <taxon>Pezizomycotina</taxon>
        <taxon>Eurotiomycetes</taxon>
        <taxon>Eurotiomycetidae</taxon>
        <taxon>Eurotiales</taxon>
        <taxon>Trichocomaceae</taxon>
        <taxon>Talaromyces</taxon>
        <taxon>Talaromyces sect. Islandici</taxon>
    </lineage>
</organism>